<dbReference type="AlphaFoldDB" id="A0A6A6U8R6"/>
<dbReference type="SUPFAM" id="SSF54695">
    <property type="entry name" value="POZ domain"/>
    <property type="match status" value="1"/>
</dbReference>
<dbReference type="Gene3D" id="3.30.710.10">
    <property type="entry name" value="Potassium Channel Kv1.1, Chain A"/>
    <property type="match status" value="1"/>
</dbReference>
<sequence>MAQNQPNQNPYHSGPPRQNPHTPHHTSLTSAIPLSSRFPHSSVMPGPIAASHRQMIRRISPTQGHGTLQTVNTWVAVEPPTKRTRFSDVRSDQDLGHSFAQETTVQILVGEEEQVFAVHQHLLRSNSEYFKAMLRNETSGGFKENVEGQIKLPDVSVKLFNLFVQFLYHGKIFSAYLKIEPPRPQINRSDGATSAKANAAVVAAREAALEVKARNKAAEFEEYKTLMELIVFADYLQSDSLHNAAIEALIQTRQAHHDEDAAWVNNESISLAKGVPELLNLLRDSAIHESRAAWWTGQQLEDKGFWMSVAGGMAELLRPSSSVILIRPWEDSCRYHRHSNEPKCS</sequence>
<gene>
    <name evidence="3" type="ORF">BT63DRAFT_472660</name>
</gene>
<feature type="domain" description="BTB" evidence="2">
    <location>
        <begin position="103"/>
        <end position="172"/>
    </location>
</feature>
<evidence type="ECO:0000313" key="3">
    <source>
        <dbReference type="EMBL" id="KAF2667991.1"/>
    </source>
</evidence>
<evidence type="ECO:0000259" key="2">
    <source>
        <dbReference type="PROSITE" id="PS50097"/>
    </source>
</evidence>
<reference evidence="3" key="1">
    <citation type="journal article" date="2020" name="Stud. Mycol.">
        <title>101 Dothideomycetes genomes: a test case for predicting lifestyles and emergence of pathogens.</title>
        <authorList>
            <person name="Haridas S."/>
            <person name="Albert R."/>
            <person name="Binder M."/>
            <person name="Bloem J."/>
            <person name="Labutti K."/>
            <person name="Salamov A."/>
            <person name="Andreopoulos B."/>
            <person name="Baker S."/>
            <person name="Barry K."/>
            <person name="Bills G."/>
            <person name="Bluhm B."/>
            <person name="Cannon C."/>
            <person name="Castanera R."/>
            <person name="Culley D."/>
            <person name="Daum C."/>
            <person name="Ezra D."/>
            <person name="Gonzalez J."/>
            <person name="Henrissat B."/>
            <person name="Kuo A."/>
            <person name="Liang C."/>
            <person name="Lipzen A."/>
            <person name="Lutzoni F."/>
            <person name="Magnuson J."/>
            <person name="Mondo S."/>
            <person name="Nolan M."/>
            <person name="Ohm R."/>
            <person name="Pangilinan J."/>
            <person name="Park H.-J."/>
            <person name="Ramirez L."/>
            <person name="Alfaro M."/>
            <person name="Sun H."/>
            <person name="Tritt A."/>
            <person name="Yoshinaga Y."/>
            <person name="Zwiers L.-H."/>
            <person name="Turgeon B."/>
            <person name="Goodwin S."/>
            <person name="Spatafora J."/>
            <person name="Crous P."/>
            <person name="Grigoriev I."/>
        </authorList>
    </citation>
    <scope>NUCLEOTIDE SEQUENCE</scope>
    <source>
        <strain evidence="3">CBS 115976</strain>
    </source>
</reference>
<keyword evidence="4" id="KW-1185">Reference proteome</keyword>
<feature type="region of interest" description="Disordered" evidence="1">
    <location>
        <begin position="1"/>
        <end position="29"/>
    </location>
</feature>
<feature type="compositionally biased region" description="Polar residues" evidence="1">
    <location>
        <begin position="1"/>
        <end position="11"/>
    </location>
</feature>
<dbReference type="OrthoDB" id="1022638at2759"/>
<accession>A0A6A6U8R6</accession>
<protein>
    <recommendedName>
        <fullName evidence="2">BTB domain-containing protein</fullName>
    </recommendedName>
</protein>
<dbReference type="PANTHER" id="PTHR47843:SF2">
    <property type="entry name" value="BTB DOMAIN-CONTAINING PROTEIN"/>
    <property type="match status" value="1"/>
</dbReference>
<dbReference type="InterPro" id="IPR000210">
    <property type="entry name" value="BTB/POZ_dom"/>
</dbReference>
<organism evidence="3 4">
    <name type="scientific">Microthyrium microscopicum</name>
    <dbReference type="NCBI Taxonomy" id="703497"/>
    <lineage>
        <taxon>Eukaryota</taxon>
        <taxon>Fungi</taxon>
        <taxon>Dikarya</taxon>
        <taxon>Ascomycota</taxon>
        <taxon>Pezizomycotina</taxon>
        <taxon>Dothideomycetes</taxon>
        <taxon>Dothideomycetes incertae sedis</taxon>
        <taxon>Microthyriales</taxon>
        <taxon>Microthyriaceae</taxon>
        <taxon>Microthyrium</taxon>
    </lineage>
</organism>
<feature type="compositionally biased region" description="Polar residues" evidence="1">
    <location>
        <begin position="19"/>
        <end position="29"/>
    </location>
</feature>
<dbReference type="Proteomes" id="UP000799302">
    <property type="component" value="Unassembled WGS sequence"/>
</dbReference>
<dbReference type="SMART" id="SM00225">
    <property type="entry name" value="BTB"/>
    <property type="match status" value="1"/>
</dbReference>
<evidence type="ECO:0000256" key="1">
    <source>
        <dbReference type="SAM" id="MobiDB-lite"/>
    </source>
</evidence>
<dbReference type="PANTHER" id="PTHR47843">
    <property type="entry name" value="BTB DOMAIN-CONTAINING PROTEIN-RELATED"/>
    <property type="match status" value="1"/>
</dbReference>
<dbReference type="Pfam" id="PF00651">
    <property type="entry name" value="BTB"/>
    <property type="match status" value="1"/>
</dbReference>
<evidence type="ECO:0000313" key="4">
    <source>
        <dbReference type="Proteomes" id="UP000799302"/>
    </source>
</evidence>
<dbReference type="InterPro" id="IPR011333">
    <property type="entry name" value="SKP1/BTB/POZ_sf"/>
</dbReference>
<dbReference type="EMBL" id="MU004237">
    <property type="protein sequence ID" value="KAF2667991.1"/>
    <property type="molecule type" value="Genomic_DNA"/>
</dbReference>
<dbReference type="PROSITE" id="PS50097">
    <property type="entry name" value="BTB"/>
    <property type="match status" value="1"/>
</dbReference>
<dbReference type="CDD" id="cd18186">
    <property type="entry name" value="BTB_POZ_ZBTB_KLHL-like"/>
    <property type="match status" value="1"/>
</dbReference>
<proteinExistence type="predicted"/>
<name>A0A6A6U8R6_9PEZI</name>